<dbReference type="EMBL" id="MZGJ01000025">
    <property type="protein sequence ID" value="OQX50675.1"/>
    <property type="molecule type" value="Genomic_DNA"/>
</dbReference>
<sequence length="225" mass="25177">MARHKTIESLSEFFKEGREMKKIALLLLAAALLTASRFMAGEETAVPGEYVRIVIPNAHVCAAIQALNFVDGRWERPNHETAWHLAPYPQAIYMHRDFLGAELDRLGAGDLVYLYQDWLAEDEPLQLRVAGLEIISAEREESVVLAQVGEGLFAIVTCHPPGSEKERLVIWTVVDTGPRVAYFGRGDTSELLARRYGVSSAVLLRQNNLKPGDLKPGMWLKIPER</sequence>
<evidence type="ECO:0000313" key="3">
    <source>
        <dbReference type="Proteomes" id="UP000192520"/>
    </source>
</evidence>
<gene>
    <name evidence="2" type="ORF">B5M47_03515</name>
</gene>
<reference evidence="3" key="1">
    <citation type="submission" date="2017-03" db="EMBL/GenBank/DDBJ databases">
        <title>Novel pathways for hydrocarbon cycling and metabolic interdependencies in hydrothermal sediment communities.</title>
        <authorList>
            <person name="Dombrowski N."/>
            <person name="Seitz K."/>
            <person name="Teske A."/>
            <person name="Baker B."/>
        </authorList>
    </citation>
    <scope>NUCLEOTIDE SEQUENCE [LARGE SCALE GENOMIC DNA]</scope>
</reference>
<organism evidence="2 3">
    <name type="scientific">candidate division CPR3 bacterium 4484_211</name>
    <dbReference type="NCBI Taxonomy" id="1968527"/>
    <lineage>
        <taxon>Bacteria</taxon>
        <taxon>Bacteria division CPR3</taxon>
    </lineage>
</organism>
<dbReference type="Gene3D" id="3.10.350.10">
    <property type="entry name" value="LysM domain"/>
    <property type="match status" value="1"/>
</dbReference>
<accession>A0A1W9NX04</accession>
<dbReference type="InterPro" id="IPR023365">
    <property type="entry name" value="Sortase_dom-sf"/>
</dbReference>
<dbReference type="SUPFAM" id="SSF54106">
    <property type="entry name" value="LysM domain"/>
    <property type="match status" value="1"/>
</dbReference>
<dbReference type="SMART" id="SM00257">
    <property type="entry name" value="LysM"/>
    <property type="match status" value="1"/>
</dbReference>
<dbReference type="CDD" id="cd00118">
    <property type="entry name" value="LysM"/>
    <property type="match status" value="1"/>
</dbReference>
<evidence type="ECO:0000313" key="2">
    <source>
        <dbReference type="EMBL" id="OQX50675.1"/>
    </source>
</evidence>
<dbReference type="InterPro" id="IPR036779">
    <property type="entry name" value="LysM_dom_sf"/>
</dbReference>
<name>A0A1W9NX04_UNCC3</name>
<evidence type="ECO:0000259" key="1">
    <source>
        <dbReference type="SMART" id="SM00257"/>
    </source>
</evidence>
<dbReference type="Proteomes" id="UP000192520">
    <property type="component" value="Unassembled WGS sequence"/>
</dbReference>
<dbReference type="Pfam" id="PF01476">
    <property type="entry name" value="LysM"/>
    <property type="match status" value="1"/>
</dbReference>
<dbReference type="Gene3D" id="2.40.260.10">
    <property type="entry name" value="Sortase"/>
    <property type="match status" value="1"/>
</dbReference>
<dbReference type="AlphaFoldDB" id="A0A1W9NX04"/>
<comment type="caution">
    <text evidence="2">The sequence shown here is derived from an EMBL/GenBank/DDBJ whole genome shotgun (WGS) entry which is preliminary data.</text>
</comment>
<proteinExistence type="predicted"/>
<protein>
    <recommendedName>
        <fullName evidence="1">LysM domain-containing protein</fullName>
    </recommendedName>
</protein>
<feature type="domain" description="LysM" evidence="1">
    <location>
        <begin position="180"/>
        <end position="223"/>
    </location>
</feature>
<dbReference type="InterPro" id="IPR018392">
    <property type="entry name" value="LysM"/>
</dbReference>